<sequence length="216" mass="25639">MHTRSRNFAQINPSSSTSFESPVLPTENNPKVPLSPAFNDTTSFSNYSSTTPPNNHQRYKDLLIFEERLKQNLHQLQRRSYKYEAFLGLNCLLLPILIYAVFFYESKNPTFQFFSKLFLFIAVTTLLMFFMKNIYAEKVRVATRFVPQCNRVLRQFNMHFNASGGEIVFYKKVPRKFQEGFERYRQMYYTKKSQRAKEREEKEKEKGNVKGKDKDI</sequence>
<dbReference type="GO" id="GO:0005737">
    <property type="term" value="C:cytoplasm"/>
    <property type="evidence" value="ECO:0007669"/>
    <property type="project" value="UniProtKB-SubCell"/>
</dbReference>
<dbReference type="HOGENOM" id="CLU_111252_0_0_1"/>
<reference evidence="12 13" key="1">
    <citation type="submission" date="2014-02" db="EMBL/GenBank/DDBJ databases">
        <title>Single nucleus genome sequencing reveals high similarity among nuclei of an endomycorrhizal fungus.</title>
        <authorList>
            <person name="Lin K."/>
            <person name="Geurts R."/>
            <person name="Zhang Z."/>
            <person name="Limpens E."/>
            <person name="Saunders D.G."/>
            <person name="Mu D."/>
            <person name="Pang E."/>
            <person name="Cao H."/>
            <person name="Cha H."/>
            <person name="Lin T."/>
            <person name="Zhou Q."/>
            <person name="Shang Y."/>
            <person name="Li Y."/>
            <person name="Ivanov S."/>
            <person name="Sharma T."/>
            <person name="Velzen R.V."/>
            <person name="Ruijter N.D."/>
            <person name="Aanen D.K."/>
            <person name="Win J."/>
            <person name="Kamoun S."/>
            <person name="Bisseling T."/>
            <person name="Huang S."/>
        </authorList>
    </citation>
    <scope>NUCLEOTIDE SEQUENCE [LARGE SCALE GENOMIC DNA]</scope>
    <source>
        <strain evidence="13">DAOM197198w</strain>
    </source>
</reference>
<feature type="region of interest" description="Disordered" evidence="11">
    <location>
        <begin position="1"/>
        <end position="27"/>
    </location>
</feature>
<comment type="subcellular location">
    <subcellularLocation>
        <location evidence="2">Cytoplasm</location>
    </subcellularLocation>
    <subcellularLocation>
        <location evidence="1">Nucleus membrane</location>
        <topology evidence="1">Multi-pass membrane protein</topology>
    </subcellularLocation>
</comment>
<organism evidence="12 13">
    <name type="scientific">Rhizophagus irregularis (strain DAOM 197198w)</name>
    <name type="common">Glomus intraradices</name>
    <dbReference type="NCBI Taxonomy" id="1432141"/>
    <lineage>
        <taxon>Eukaryota</taxon>
        <taxon>Fungi</taxon>
        <taxon>Fungi incertae sedis</taxon>
        <taxon>Mucoromycota</taxon>
        <taxon>Glomeromycotina</taxon>
        <taxon>Glomeromycetes</taxon>
        <taxon>Glomerales</taxon>
        <taxon>Glomeraceae</taxon>
        <taxon>Rhizophagus</taxon>
    </lineage>
</organism>
<keyword evidence="13" id="KW-1185">Reference proteome</keyword>
<dbReference type="Pfam" id="PF03907">
    <property type="entry name" value="Spo7"/>
    <property type="match status" value="1"/>
</dbReference>
<dbReference type="GO" id="GO:0071595">
    <property type="term" value="C:Nem1-Spo7 phosphatase complex"/>
    <property type="evidence" value="ECO:0007669"/>
    <property type="project" value="InterPro"/>
</dbReference>
<comment type="similarity">
    <text evidence="3">Belongs to the CNEP1R1 family.</text>
</comment>
<dbReference type="OrthoDB" id="5599171at2759"/>
<dbReference type="InterPro" id="IPR019168">
    <property type="entry name" value="NEP1-R1"/>
</dbReference>
<feature type="compositionally biased region" description="Polar residues" evidence="11">
    <location>
        <begin position="1"/>
        <end position="20"/>
    </location>
</feature>
<evidence type="ECO:0000313" key="13">
    <source>
        <dbReference type="Proteomes" id="UP000022910"/>
    </source>
</evidence>
<dbReference type="GO" id="GO:0031965">
    <property type="term" value="C:nuclear membrane"/>
    <property type="evidence" value="ECO:0007669"/>
    <property type="project" value="UniProtKB-SubCell"/>
</dbReference>
<dbReference type="EMBL" id="JEMT01028558">
    <property type="protein sequence ID" value="EXX54266.1"/>
    <property type="molecule type" value="Genomic_DNA"/>
</dbReference>
<evidence type="ECO:0000256" key="9">
    <source>
        <dbReference type="ARBA" id="ARBA00023242"/>
    </source>
</evidence>
<keyword evidence="6" id="KW-1133">Transmembrane helix</keyword>
<keyword evidence="4" id="KW-0963">Cytoplasm</keyword>
<evidence type="ECO:0000256" key="8">
    <source>
        <dbReference type="ARBA" id="ARBA00023136"/>
    </source>
</evidence>
<dbReference type="OMA" id="FVPHCNR"/>
<dbReference type="STRING" id="1432141.A0A015K4C3"/>
<evidence type="ECO:0000256" key="3">
    <source>
        <dbReference type="ARBA" id="ARBA00010998"/>
    </source>
</evidence>
<evidence type="ECO:0000256" key="6">
    <source>
        <dbReference type="ARBA" id="ARBA00022989"/>
    </source>
</evidence>
<evidence type="ECO:0000256" key="10">
    <source>
        <dbReference type="ARBA" id="ARBA00030458"/>
    </source>
</evidence>
<evidence type="ECO:0000256" key="2">
    <source>
        <dbReference type="ARBA" id="ARBA00004496"/>
    </source>
</evidence>
<keyword evidence="5" id="KW-0812">Transmembrane</keyword>
<keyword evidence="8" id="KW-0472">Membrane</keyword>
<feature type="region of interest" description="Disordered" evidence="11">
    <location>
        <begin position="190"/>
        <end position="216"/>
    </location>
</feature>
<protein>
    <recommendedName>
        <fullName evidence="10">Transmembrane protein 188</fullName>
    </recommendedName>
</protein>
<evidence type="ECO:0000256" key="4">
    <source>
        <dbReference type="ARBA" id="ARBA00022490"/>
    </source>
</evidence>
<dbReference type="SMR" id="A0A015K4C3"/>
<evidence type="ECO:0000256" key="11">
    <source>
        <dbReference type="SAM" id="MobiDB-lite"/>
    </source>
</evidence>
<accession>A0A015K4C3</accession>
<keyword evidence="9" id="KW-0539">Nucleus</keyword>
<evidence type="ECO:0000256" key="5">
    <source>
        <dbReference type="ARBA" id="ARBA00022692"/>
    </source>
</evidence>
<comment type="caution">
    <text evidence="12">The sequence shown here is derived from an EMBL/GenBank/DDBJ whole genome shotgun (WGS) entry which is preliminary data.</text>
</comment>
<feature type="compositionally biased region" description="Basic and acidic residues" evidence="11">
    <location>
        <begin position="195"/>
        <end position="216"/>
    </location>
</feature>
<evidence type="ECO:0000256" key="1">
    <source>
        <dbReference type="ARBA" id="ARBA00004232"/>
    </source>
</evidence>
<dbReference type="Proteomes" id="UP000022910">
    <property type="component" value="Unassembled WGS sequence"/>
</dbReference>
<gene>
    <name evidence="12" type="ORF">RirG_236170</name>
</gene>
<dbReference type="GO" id="GO:0019888">
    <property type="term" value="F:protein phosphatase regulator activity"/>
    <property type="evidence" value="ECO:0007669"/>
    <property type="project" value="InterPro"/>
</dbReference>
<dbReference type="PANTHER" id="PTHR20996">
    <property type="entry name" value="NUCLEAR ENVELOPE PHOSPHATASE-REGULATORY SUBUNIT 1"/>
    <property type="match status" value="1"/>
</dbReference>
<evidence type="ECO:0000256" key="7">
    <source>
        <dbReference type="ARBA" id="ARBA00023098"/>
    </source>
</evidence>
<dbReference type="GO" id="GO:0006629">
    <property type="term" value="P:lipid metabolic process"/>
    <property type="evidence" value="ECO:0007669"/>
    <property type="project" value="UniProtKB-KW"/>
</dbReference>
<proteinExistence type="inferred from homology"/>
<dbReference type="AlphaFoldDB" id="A0A015K4C3"/>
<dbReference type="InterPro" id="IPR005605">
    <property type="entry name" value="Spo7"/>
</dbReference>
<keyword evidence="7" id="KW-0443">Lipid metabolism</keyword>
<evidence type="ECO:0000313" key="12">
    <source>
        <dbReference type="EMBL" id="EXX54266.1"/>
    </source>
</evidence>
<dbReference type="PANTHER" id="PTHR20996:SF1">
    <property type="entry name" value="NUCLEAR ENVELOPE PHOSPHATASE-REGULATORY SUBUNIT 1"/>
    <property type="match status" value="1"/>
</dbReference>
<name>A0A015K4C3_RHIIW</name>